<evidence type="ECO:0000313" key="2">
    <source>
        <dbReference type="EMBL" id="CAE2287182.1"/>
    </source>
</evidence>
<feature type="region of interest" description="Disordered" evidence="1">
    <location>
        <begin position="1"/>
        <end position="169"/>
    </location>
</feature>
<proteinExistence type="predicted"/>
<feature type="region of interest" description="Disordered" evidence="1">
    <location>
        <begin position="190"/>
        <end position="229"/>
    </location>
</feature>
<feature type="region of interest" description="Disordered" evidence="1">
    <location>
        <begin position="424"/>
        <end position="444"/>
    </location>
</feature>
<feature type="compositionally biased region" description="Low complexity" evidence="1">
    <location>
        <begin position="204"/>
        <end position="218"/>
    </location>
</feature>
<protein>
    <submittedName>
        <fullName evidence="3">Uncharacterized protein</fullName>
    </submittedName>
</protein>
<feature type="compositionally biased region" description="Low complexity" evidence="1">
    <location>
        <begin position="152"/>
        <end position="162"/>
    </location>
</feature>
<feature type="compositionally biased region" description="Polar residues" evidence="1">
    <location>
        <begin position="542"/>
        <end position="553"/>
    </location>
</feature>
<feature type="compositionally biased region" description="Low complexity" evidence="1">
    <location>
        <begin position="395"/>
        <end position="407"/>
    </location>
</feature>
<gene>
    <name evidence="2" type="ORF">OAUR00152_LOCUS41049</name>
    <name evidence="3" type="ORF">OAUR00152_LOCUS41053</name>
</gene>
<dbReference type="AlphaFoldDB" id="A0A6U6L805"/>
<feature type="compositionally biased region" description="Polar residues" evidence="1">
    <location>
        <begin position="601"/>
        <end position="615"/>
    </location>
</feature>
<feature type="region of interest" description="Disordered" evidence="1">
    <location>
        <begin position="369"/>
        <end position="410"/>
    </location>
</feature>
<evidence type="ECO:0000313" key="3">
    <source>
        <dbReference type="EMBL" id="CAE2287188.1"/>
    </source>
</evidence>
<sequence>MNAVGSPAIGTTTIRASPIVTPGRQGVPQPTMVHRSASWVSGRGLGGARGPQHYPGRGGGGSPASNGGYGGGVGPRSADGYSGGLPAASPPQYGPGQHQQEISPQGGGGGQGQMPQHLMNPGAAYIKAQTPSPRYGPIDGAGAAAGGGWPDQQQQYQEQQYQDAYNYPPDNLYAGQQGYAIPQGYAAQTAAQATQAMPPPSPVAHHQQQQQSSAEQGQMEPYSQQSQAYQSWGEMRDVVTDAFQKPLQAAKAAAKRISPSGMIGGGGVGGAGGSVSSSGNQNVAFGRHFQPVPPRSRTGTGERSEMSLSGFSSVGGSENVASLDMSILAASAVGGTMASSGKKSKGSSKGAHTTPWAMMKRRQFVDGQLLPPNKVKGWGRGAAHAADSDLKLSDKSSSTSKGGPPSLFAGSDISELSMTLSISNTTKGSSVKSPHGGSLRRTLSMPGMRQSDLMSLGDASFDALLEEAALSGVGGAGAHVNQPVIGMPGADAPVYVPGSKLSLGSSSSSGDKKSLGGGVGGGASSKASSANSGQSGGGGSATRMSPLSETSSGGHRFKQGQGPDPVMISGTSTTAMGAPFHPVNSALLQSSITGGPAMSSLPPQQRAQRIRSQTDGSTGGRSSAGRSSGGRSMRSRESGGWVDTFQSMTSVGSDMYTWNEEESRASMLSEISADLMALDLADTGGSLCLLPSLGPGRGGEGHASEDTMEVANT</sequence>
<evidence type="ECO:0000256" key="1">
    <source>
        <dbReference type="SAM" id="MobiDB-lite"/>
    </source>
</evidence>
<dbReference type="EMBL" id="HBKQ01060147">
    <property type="protein sequence ID" value="CAE2287182.1"/>
    <property type="molecule type" value="Transcribed_RNA"/>
</dbReference>
<feature type="compositionally biased region" description="Low complexity" evidence="1">
    <location>
        <begin position="524"/>
        <end position="533"/>
    </location>
</feature>
<name>A0A6U6L805_9STRA</name>
<feature type="region of interest" description="Disordered" evidence="1">
    <location>
        <begin position="502"/>
        <end position="577"/>
    </location>
</feature>
<feature type="region of interest" description="Disordered" evidence="1">
    <location>
        <begin position="268"/>
        <end position="311"/>
    </location>
</feature>
<feature type="compositionally biased region" description="Gly residues" evidence="1">
    <location>
        <begin position="56"/>
        <end position="74"/>
    </location>
</feature>
<reference evidence="3" key="1">
    <citation type="submission" date="2021-01" db="EMBL/GenBank/DDBJ databases">
        <authorList>
            <person name="Corre E."/>
            <person name="Pelletier E."/>
            <person name="Niang G."/>
            <person name="Scheremetjew M."/>
            <person name="Finn R."/>
            <person name="Kale V."/>
            <person name="Holt S."/>
            <person name="Cochrane G."/>
            <person name="Meng A."/>
            <person name="Brown T."/>
            <person name="Cohen L."/>
        </authorList>
    </citation>
    <scope>NUCLEOTIDE SEQUENCE</scope>
    <source>
        <strain evidence="3">Isolate 1302-5</strain>
    </source>
</reference>
<feature type="region of interest" description="Disordered" evidence="1">
    <location>
        <begin position="336"/>
        <end position="357"/>
    </location>
</feature>
<dbReference type="EMBL" id="HBKQ01060151">
    <property type="protein sequence ID" value="CAE2287188.1"/>
    <property type="molecule type" value="Transcribed_RNA"/>
</dbReference>
<feature type="region of interest" description="Disordered" evidence="1">
    <location>
        <begin position="591"/>
        <end position="643"/>
    </location>
</feature>
<organism evidence="3">
    <name type="scientific">Odontella aurita</name>
    <dbReference type="NCBI Taxonomy" id="265563"/>
    <lineage>
        <taxon>Eukaryota</taxon>
        <taxon>Sar</taxon>
        <taxon>Stramenopiles</taxon>
        <taxon>Ochrophyta</taxon>
        <taxon>Bacillariophyta</taxon>
        <taxon>Mediophyceae</taxon>
        <taxon>Biddulphiophycidae</taxon>
        <taxon>Eupodiscales</taxon>
        <taxon>Odontellaceae</taxon>
        <taxon>Odontella</taxon>
    </lineage>
</organism>
<feature type="compositionally biased region" description="Low complexity" evidence="1">
    <location>
        <begin position="620"/>
        <end position="632"/>
    </location>
</feature>
<accession>A0A6U6L805</accession>